<feature type="domain" description="N-acetyltransferase" evidence="3">
    <location>
        <begin position="2"/>
        <end position="156"/>
    </location>
</feature>
<dbReference type="Pfam" id="PF00583">
    <property type="entry name" value="Acetyltransf_1"/>
    <property type="match status" value="1"/>
</dbReference>
<dbReference type="SUPFAM" id="SSF55729">
    <property type="entry name" value="Acyl-CoA N-acyltransferases (Nat)"/>
    <property type="match status" value="1"/>
</dbReference>
<dbReference type="Gene3D" id="3.40.630.30">
    <property type="match status" value="1"/>
</dbReference>
<gene>
    <name evidence="4" type="ORF">ABV408_16155</name>
</gene>
<dbReference type="AlphaFoldDB" id="A0AB74U725"/>
<name>A0AB74U725_9GAMM</name>
<dbReference type="PANTHER" id="PTHR43420:SF44">
    <property type="entry name" value="ACETYLTRANSFERASE YPEA"/>
    <property type="match status" value="1"/>
</dbReference>
<keyword evidence="1 4" id="KW-0808">Transferase</keyword>
<proteinExistence type="predicted"/>
<keyword evidence="2 4" id="KW-0012">Acyltransferase</keyword>
<sequence>MTVIPSLPKSPRLLGTEDLVPWARFEVLANDDAWSTTLLGGALSDDTLEVWGVFDAAELRAVAVVAYLPFDAELQSISVHPDARRRGLAAALLTWLLARTAQRGAERMLLEVRASNQAAQRLYHKLGFAEDGRRRGYYRCDDGGSEEAVLMSRALHSGGPAE</sequence>
<evidence type="ECO:0000256" key="1">
    <source>
        <dbReference type="ARBA" id="ARBA00022679"/>
    </source>
</evidence>
<dbReference type="EMBL" id="CP159578">
    <property type="protein sequence ID" value="XCJ78957.1"/>
    <property type="molecule type" value="Genomic_DNA"/>
</dbReference>
<evidence type="ECO:0000259" key="3">
    <source>
        <dbReference type="PROSITE" id="PS51186"/>
    </source>
</evidence>
<evidence type="ECO:0000256" key="2">
    <source>
        <dbReference type="ARBA" id="ARBA00023315"/>
    </source>
</evidence>
<dbReference type="PROSITE" id="PS51186">
    <property type="entry name" value="GNAT"/>
    <property type="match status" value="1"/>
</dbReference>
<dbReference type="InterPro" id="IPR050680">
    <property type="entry name" value="YpeA/RimI_acetyltransf"/>
</dbReference>
<protein>
    <submittedName>
        <fullName evidence="4">GNAT family N-acetyltransferase</fullName>
        <ecNumber evidence="4">2.3.1.-</ecNumber>
    </submittedName>
</protein>
<organism evidence="4">
    <name type="scientific">Salinicola endophyticus</name>
    <dbReference type="NCBI Taxonomy" id="1949083"/>
    <lineage>
        <taxon>Bacteria</taxon>
        <taxon>Pseudomonadati</taxon>
        <taxon>Pseudomonadota</taxon>
        <taxon>Gammaproteobacteria</taxon>
        <taxon>Oceanospirillales</taxon>
        <taxon>Halomonadaceae</taxon>
        <taxon>Salinicola</taxon>
    </lineage>
</organism>
<reference evidence="4" key="1">
    <citation type="submission" date="2024-06" db="EMBL/GenBank/DDBJ databases">
        <title>Complete genome of Salinicola endophyticus HNIBRBA4755.</title>
        <authorList>
            <person name="Shin S.Y."/>
            <person name="Kang H."/>
            <person name="Song J."/>
        </authorList>
    </citation>
    <scope>NUCLEOTIDE SEQUENCE</scope>
    <source>
        <strain evidence="4">HNIBRBA4755</strain>
    </source>
</reference>
<evidence type="ECO:0000313" key="4">
    <source>
        <dbReference type="EMBL" id="XCJ78957.1"/>
    </source>
</evidence>
<dbReference type="EC" id="2.3.1.-" evidence="4"/>
<dbReference type="InterPro" id="IPR000182">
    <property type="entry name" value="GNAT_dom"/>
</dbReference>
<dbReference type="GO" id="GO:0016747">
    <property type="term" value="F:acyltransferase activity, transferring groups other than amino-acyl groups"/>
    <property type="evidence" value="ECO:0007669"/>
    <property type="project" value="InterPro"/>
</dbReference>
<dbReference type="PANTHER" id="PTHR43420">
    <property type="entry name" value="ACETYLTRANSFERASE"/>
    <property type="match status" value="1"/>
</dbReference>
<dbReference type="RefSeq" id="WP_353979910.1">
    <property type="nucleotide sequence ID" value="NZ_CP159578.1"/>
</dbReference>
<dbReference type="InterPro" id="IPR016181">
    <property type="entry name" value="Acyl_CoA_acyltransferase"/>
</dbReference>
<accession>A0AB74U725</accession>